<reference evidence="4 5" key="2">
    <citation type="submission" date="2019-01" db="EMBL/GenBank/DDBJ databases">
        <title>The decoding of complex shrimp genome reveals the adaptation for benthos swimmer, frequently molting mechanism and breeding impact on genome.</title>
        <authorList>
            <person name="Sun Y."/>
            <person name="Gao Y."/>
            <person name="Yu Y."/>
        </authorList>
    </citation>
    <scope>NUCLEOTIDE SEQUENCE [LARGE SCALE GENOMIC DNA]</scope>
    <source>
        <tissue evidence="4">Muscle</tissue>
    </source>
</reference>
<dbReference type="InterPro" id="IPR002110">
    <property type="entry name" value="Ankyrin_rpt"/>
</dbReference>
<dbReference type="OrthoDB" id="2118844at2759"/>
<name>A0A3R7PJQ0_PENVA</name>
<proteinExistence type="predicted"/>
<dbReference type="InterPro" id="IPR036770">
    <property type="entry name" value="Ankyrin_rpt-contain_sf"/>
</dbReference>
<accession>A0A3R7PJQ0</accession>
<keyword evidence="1" id="KW-0677">Repeat</keyword>
<comment type="caution">
    <text evidence="4">The sequence shown here is derived from an EMBL/GenBank/DDBJ whole genome shotgun (WGS) entry which is preliminary data.</text>
</comment>
<dbReference type="PANTHER" id="PTHR24171:SF9">
    <property type="entry name" value="ANKYRIN REPEAT DOMAIN-CONTAINING PROTEIN 39"/>
    <property type="match status" value="1"/>
</dbReference>
<keyword evidence="2 3" id="KW-0040">ANK repeat</keyword>
<dbReference type="PROSITE" id="PS50297">
    <property type="entry name" value="ANK_REP_REGION"/>
    <property type="match status" value="1"/>
</dbReference>
<evidence type="ECO:0000313" key="5">
    <source>
        <dbReference type="Proteomes" id="UP000283509"/>
    </source>
</evidence>
<dbReference type="AlphaFoldDB" id="A0A3R7PJQ0"/>
<dbReference type="Pfam" id="PF12796">
    <property type="entry name" value="Ank_2"/>
    <property type="match status" value="1"/>
</dbReference>
<dbReference type="SMART" id="SM00248">
    <property type="entry name" value="ANK"/>
    <property type="match status" value="2"/>
</dbReference>
<dbReference type="Proteomes" id="UP000283509">
    <property type="component" value="Unassembled WGS sequence"/>
</dbReference>
<dbReference type="PANTHER" id="PTHR24171">
    <property type="entry name" value="ANKYRIN REPEAT DOMAIN-CONTAINING PROTEIN 39-RELATED"/>
    <property type="match status" value="1"/>
</dbReference>
<protein>
    <submittedName>
        <fullName evidence="4">Ankyrin</fullName>
    </submittedName>
</protein>
<dbReference type="STRING" id="6689.A0A3R7PJQ0"/>
<sequence>MKVDHPRRPWSAVRQGDAEAARKCLDSGADVAIKDESGDTPLHHVSMHGSLPMAKVLLDAGANPDAANDSLQTPLQYASESGKVKITKLLFESKGLTPFQTASTYKQRPKTRGREIVSLLATVANIPKSSATYEAF</sequence>
<organism evidence="4 5">
    <name type="scientific">Penaeus vannamei</name>
    <name type="common">Whiteleg shrimp</name>
    <name type="synonym">Litopenaeus vannamei</name>
    <dbReference type="NCBI Taxonomy" id="6689"/>
    <lineage>
        <taxon>Eukaryota</taxon>
        <taxon>Metazoa</taxon>
        <taxon>Ecdysozoa</taxon>
        <taxon>Arthropoda</taxon>
        <taxon>Crustacea</taxon>
        <taxon>Multicrustacea</taxon>
        <taxon>Malacostraca</taxon>
        <taxon>Eumalacostraca</taxon>
        <taxon>Eucarida</taxon>
        <taxon>Decapoda</taxon>
        <taxon>Dendrobranchiata</taxon>
        <taxon>Penaeoidea</taxon>
        <taxon>Penaeidae</taxon>
        <taxon>Penaeus</taxon>
    </lineage>
</organism>
<keyword evidence="5" id="KW-1185">Reference proteome</keyword>
<evidence type="ECO:0000256" key="2">
    <source>
        <dbReference type="ARBA" id="ARBA00023043"/>
    </source>
</evidence>
<dbReference type="SUPFAM" id="SSF48403">
    <property type="entry name" value="Ankyrin repeat"/>
    <property type="match status" value="1"/>
</dbReference>
<reference evidence="4 5" key="1">
    <citation type="submission" date="2018-04" db="EMBL/GenBank/DDBJ databases">
        <authorList>
            <person name="Zhang X."/>
            <person name="Yuan J."/>
            <person name="Li F."/>
            <person name="Xiang J."/>
        </authorList>
    </citation>
    <scope>NUCLEOTIDE SEQUENCE [LARGE SCALE GENOMIC DNA]</scope>
    <source>
        <tissue evidence="4">Muscle</tissue>
    </source>
</reference>
<feature type="repeat" description="ANK" evidence="3">
    <location>
        <begin position="37"/>
        <end position="69"/>
    </location>
</feature>
<gene>
    <name evidence="4" type="ORF">C7M84_013075</name>
</gene>
<evidence type="ECO:0000313" key="4">
    <source>
        <dbReference type="EMBL" id="ROT68783.1"/>
    </source>
</evidence>
<dbReference type="Gene3D" id="1.25.40.20">
    <property type="entry name" value="Ankyrin repeat-containing domain"/>
    <property type="match status" value="1"/>
</dbReference>
<evidence type="ECO:0000256" key="1">
    <source>
        <dbReference type="ARBA" id="ARBA00022737"/>
    </source>
</evidence>
<dbReference type="EMBL" id="QCYY01002635">
    <property type="protein sequence ID" value="ROT68783.1"/>
    <property type="molecule type" value="Genomic_DNA"/>
</dbReference>
<dbReference type="PROSITE" id="PS50088">
    <property type="entry name" value="ANK_REPEAT"/>
    <property type="match status" value="1"/>
</dbReference>
<evidence type="ECO:0000256" key="3">
    <source>
        <dbReference type="PROSITE-ProRule" id="PRU00023"/>
    </source>
</evidence>